<name>A0A0L9VJ45_PHAAN</name>
<protein>
    <submittedName>
        <fullName evidence="1">Uncharacterized protein</fullName>
    </submittedName>
</protein>
<dbReference type="Gramene" id="KOM54759">
    <property type="protein sequence ID" value="KOM54759"/>
    <property type="gene ID" value="LR48_Vigan10g065100"/>
</dbReference>
<evidence type="ECO:0000313" key="2">
    <source>
        <dbReference type="Proteomes" id="UP000053144"/>
    </source>
</evidence>
<reference evidence="2" key="1">
    <citation type="journal article" date="2015" name="Proc. Natl. Acad. Sci. U.S.A.">
        <title>Genome sequencing of adzuki bean (Vigna angularis) provides insight into high starch and low fat accumulation and domestication.</title>
        <authorList>
            <person name="Yang K."/>
            <person name="Tian Z."/>
            <person name="Chen C."/>
            <person name="Luo L."/>
            <person name="Zhao B."/>
            <person name="Wang Z."/>
            <person name="Yu L."/>
            <person name="Li Y."/>
            <person name="Sun Y."/>
            <person name="Li W."/>
            <person name="Chen Y."/>
            <person name="Li Y."/>
            <person name="Zhang Y."/>
            <person name="Ai D."/>
            <person name="Zhao J."/>
            <person name="Shang C."/>
            <person name="Ma Y."/>
            <person name="Wu B."/>
            <person name="Wang M."/>
            <person name="Gao L."/>
            <person name="Sun D."/>
            <person name="Zhang P."/>
            <person name="Guo F."/>
            <person name="Wang W."/>
            <person name="Li Y."/>
            <person name="Wang J."/>
            <person name="Varshney R.K."/>
            <person name="Wang J."/>
            <person name="Ling H.Q."/>
            <person name="Wan P."/>
        </authorList>
    </citation>
    <scope>NUCLEOTIDE SEQUENCE</scope>
    <source>
        <strain evidence="2">cv. Jingnong 6</strain>
    </source>
</reference>
<accession>A0A0L9VJ45</accession>
<dbReference type="Proteomes" id="UP000053144">
    <property type="component" value="Chromosome 10"/>
</dbReference>
<evidence type="ECO:0000313" key="1">
    <source>
        <dbReference type="EMBL" id="KOM54759.1"/>
    </source>
</evidence>
<dbReference type="AlphaFoldDB" id="A0A0L9VJ45"/>
<organism evidence="1 2">
    <name type="scientific">Phaseolus angularis</name>
    <name type="common">Azuki bean</name>
    <name type="synonym">Vigna angularis</name>
    <dbReference type="NCBI Taxonomy" id="3914"/>
    <lineage>
        <taxon>Eukaryota</taxon>
        <taxon>Viridiplantae</taxon>
        <taxon>Streptophyta</taxon>
        <taxon>Embryophyta</taxon>
        <taxon>Tracheophyta</taxon>
        <taxon>Spermatophyta</taxon>
        <taxon>Magnoliopsida</taxon>
        <taxon>eudicotyledons</taxon>
        <taxon>Gunneridae</taxon>
        <taxon>Pentapetalae</taxon>
        <taxon>rosids</taxon>
        <taxon>fabids</taxon>
        <taxon>Fabales</taxon>
        <taxon>Fabaceae</taxon>
        <taxon>Papilionoideae</taxon>
        <taxon>50 kb inversion clade</taxon>
        <taxon>NPAAA clade</taxon>
        <taxon>indigoferoid/millettioid clade</taxon>
        <taxon>Phaseoleae</taxon>
        <taxon>Vigna</taxon>
    </lineage>
</organism>
<sequence length="56" mass="6461">MKNLNFVGSEMDDESIVHLVYHAYNLTKLCMYIINQRLEAMEAGESTNNDLLDIHC</sequence>
<proteinExistence type="predicted"/>
<gene>
    <name evidence="1" type="ORF">LR48_Vigan10g065100</name>
</gene>
<dbReference type="EMBL" id="CM003380">
    <property type="protein sequence ID" value="KOM54759.1"/>
    <property type="molecule type" value="Genomic_DNA"/>
</dbReference>